<feature type="transmembrane region" description="Helical" evidence="1">
    <location>
        <begin position="24"/>
        <end position="48"/>
    </location>
</feature>
<accession>A0A830ES88</accession>
<evidence type="ECO:0000256" key="1">
    <source>
        <dbReference type="SAM" id="Phobius"/>
    </source>
</evidence>
<evidence type="ECO:0000313" key="3">
    <source>
        <dbReference type="Proteomes" id="UP000653099"/>
    </source>
</evidence>
<keyword evidence="3" id="KW-1185">Reference proteome</keyword>
<dbReference type="RefSeq" id="WP_188788527.1">
    <property type="nucleotide sequence ID" value="NZ_BMOC01000028.1"/>
</dbReference>
<protein>
    <submittedName>
        <fullName evidence="2">Uncharacterized protein</fullName>
    </submittedName>
</protein>
<name>A0A830ES88_9EURY</name>
<reference evidence="2" key="1">
    <citation type="journal article" date="2014" name="Int. J. Syst. Evol. Microbiol.">
        <title>Complete genome sequence of Corynebacterium casei LMG S-19264T (=DSM 44701T), isolated from a smear-ripened cheese.</title>
        <authorList>
            <consortium name="US DOE Joint Genome Institute (JGI-PGF)"/>
            <person name="Walter F."/>
            <person name="Albersmeier A."/>
            <person name="Kalinowski J."/>
            <person name="Ruckert C."/>
        </authorList>
    </citation>
    <scope>NUCLEOTIDE SEQUENCE</scope>
    <source>
        <strain evidence="2">JCM 14359</strain>
    </source>
</reference>
<keyword evidence="1" id="KW-0472">Membrane</keyword>
<proteinExistence type="predicted"/>
<feature type="transmembrane region" description="Helical" evidence="1">
    <location>
        <begin position="54"/>
        <end position="78"/>
    </location>
</feature>
<organism evidence="2 3">
    <name type="scientific">Halobellus salinus</name>
    <dbReference type="NCBI Taxonomy" id="931585"/>
    <lineage>
        <taxon>Archaea</taxon>
        <taxon>Methanobacteriati</taxon>
        <taxon>Methanobacteriota</taxon>
        <taxon>Stenosarchaea group</taxon>
        <taxon>Halobacteria</taxon>
        <taxon>Halobacteriales</taxon>
        <taxon>Haloferacaceae</taxon>
        <taxon>Halobellus</taxon>
    </lineage>
</organism>
<evidence type="ECO:0000313" key="2">
    <source>
        <dbReference type="EMBL" id="GGJ16620.1"/>
    </source>
</evidence>
<gene>
    <name evidence="2" type="ORF">GCM10008995_28140</name>
</gene>
<comment type="caution">
    <text evidence="2">The sequence shown here is derived from an EMBL/GenBank/DDBJ whole genome shotgun (WGS) entry which is preliminary data.</text>
</comment>
<dbReference type="AlphaFoldDB" id="A0A830ES88"/>
<dbReference type="EMBL" id="BMOC01000028">
    <property type="protein sequence ID" value="GGJ16620.1"/>
    <property type="molecule type" value="Genomic_DNA"/>
</dbReference>
<dbReference type="Proteomes" id="UP000653099">
    <property type="component" value="Unassembled WGS sequence"/>
</dbReference>
<keyword evidence="1" id="KW-1133">Transmembrane helix</keyword>
<keyword evidence="1" id="KW-0812">Transmembrane</keyword>
<reference evidence="2" key="2">
    <citation type="submission" date="2020-09" db="EMBL/GenBank/DDBJ databases">
        <authorList>
            <person name="Sun Q."/>
            <person name="Ohkuma M."/>
        </authorList>
    </citation>
    <scope>NUCLEOTIDE SEQUENCE</scope>
    <source>
        <strain evidence="2">JCM 14359</strain>
    </source>
</reference>
<sequence>MTTPETDGGRTQAFDRDSPQPTRVWWCFEGVLGAGIAGAIIVFSYSMLADLTAVLGLLSSTAIAFLVILAWVSVWSIIAATRNHVQRTPEAIHR</sequence>